<dbReference type="EMBL" id="CAEZTS010000133">
    <property type="protein sequence ID" value="CAB4586307.1"/>
    <property type="molecule type" value="Genomic_DNA"/>
</dbReference>
<proteinExistence type="predicted"/>
<protein>
    <submittedName>
        <fullName evidence="1">Unannotated protein</fullName>
    </submittedName>
</protein>
<organism evidence="1">
    <name type="scientific">freshwater metagenome</name>
    <dbReference type="NCBI Taxonomy" id="449393"/>
    <lineage>
        <taxon>unclassified sequences</taxon>
        <taxon>metagenomes</taxon>
        <taxon>ecological metagenomes</taxon>
    </lineage>
</organism>
<accession>A0A6J6FDE6</accession>
<evidence type="ECO:0000313" key="1">
    <source>
        <dbReference type="EMBL" id="CAB4586307.1"/>
    </source>
</evidence>
<reference evidence="1" key="1">
    <citation type="submission" date="2020-05" db="EMBL/GenBank/DDBJ databases">
        <authorList>
            <person name="Chiriac C."/>
            <person name="Salcher M."/>
            <person name="Ghai R."/>
            <person name="Kavagutti S V."/>
        </authorList>
    </citation>
    <scope>NUCLEOTIDE SEQUENCE</scope>
</reference>
<dbReference type="AlphaFoldDB" id="A0A6J6FDE6"/>
<sequence>MSMNEQRPMISQPRMSWTMFGARTMHNMPAENKVRAAKKCVYRRSPRRYSRE</sequence>
<name>A0A6J6FDE6_9ZZZZ</name>
<gene>
    <name evidence="1" type="ORF">UFOPK1722_01376</name>
</gene>